<dbReference type="NCBIfam" id="TIGR02608">
    <property type="entry name" value="delta_60_rpt"/>
    <property type="match status" value="3"/>
</dbReference>
<dbReference type="RefSeq" id="WP_380695231.1">
    <property type="nucleotide sequence ID" value="NZ_JBHRYR010000003.1"/>
</dbReference>
<organism evidence="3 4">
    <name type="scientific">Saccharospirillum mangrovi</name>
    <dbReference type="NCBI Taxonomy" id="2161747"/>
    <lineage>
        <taxon>Bacteria</taxon>
        <taxon>Pseudomonadati</taxon>
        <taxon>Pseudomonadota</taxon>
        <taxon>Gammaproteobacteria</taxon>
        <taxon>Oceanospirillales</taxon>
        <taxon>Saccharospirillaceae</taxon>
        <taxon>Saccharospirillum</taxon>
    </lineage>
</organism>
<feature type="compositionally biased region" description="Acidic residues" evidence="1">
    <location>
        <begin position="24"/>
        <end position="54"/>
    </location>
</feature>
<keyword evidence="2" id="KW-0732">Signal</keyword>
<dbReference type="Pfam" id="PF17164">
    <property type="entry name" value="DUF5122"/>
    <property type="match status" value="1"/>
</dbReference>
<protein>
    <submittedName>
        <fullName evidence="3">Uncharacterized protein</fullName>
    </submittedName>
</protein>
<reference evidence="4" key="1">
    <citation type="journal article" date="2019" name="Int. J. Syst. Evol. Microbiol.">
        <title>The Global Catalogue of Microorganisms (GCM) 10K type strain sequencing project: providing services to taxonomists for standard genome sequencing and annotation.</title>
        <authorList>
            <consortium name="The Broad Institute Genomics Platform"/>
            <consortium name="The Broad Institute Genome Sequencing Center for Infectious Disease"/>
            <person name="Wu L."/>
            <person name="Ma J."/>
        </authorList>
    </citation>
    <scope>NUCLEOTIDE SEQUENCE [LARGE SCALE GENOMIC DNA]</scope>
    <source>
        <strain evidence="4">IBRC 10765</strain>
    </source>
</reference>
<evidence type="ECO:0000256" key="2">
    <source>
        <dbReference type="SAM" id="SignalP"/>
    </source>
</evidence>
<feature type="chain" id="PRO_5045180365" evidence="2">
    <location>
        <begin position="23"/>
        <end position="512"/>
    </location>
</feature>
<name>A0ABV7ZZD4_9GAMM</name>
<sequence>MKPWFKWLLMPFFVLALVGCNAESTEDSTGSDDESSQNDSTNDETSSDSNDDDTASSGDEPTGTLRSSTATAITGMSIDCTSTTFCQLRVAGAHQLADGRVMILTSFNRTKAGYALREWHWVQLNEELNGLDTDFADNGVKIMPGGDFVDYYASRAYAWDSEERLVVLSHPRNATGERIASYVERYASNGDIDTTFGNSNQFLLPTQAVSTGQRTTALTVLSDDRIVIGGTVGSGYPVTRNWTLRVVTEAGELDATVHPDSEPKVYNIDGANNDTVLQGLYVHGSHLYAWGVGDDDKHIVMRINTSDWTIDDTFGTDGVVSVITETDAYISDVLVDSQGRLVVVGSGPGQDTNVLSADSGWAYHIYRYTSAGVADTGFGTAGLVKVDFGYSNVQTQTINDYAYKVYEQENGKLVVVGHSNSGTGSPPPRGISMIRLLTNGDLDTTFGPVDKRLQAQSIGAGYIWASNSQTGRTQTAVIALQDGSLLGVAANRNSSSTQLQNYTAPIALHRWD</sequence>
<proteinExistence type="predicted"/>
<gene>
    <name evidence="3" type="ORF">ACFOOG_07820</name>
</gene>
<evidence type="ECO:0000256" key="1">
    <source>
        <dbReference type="SAM" id="MobiDB-lite"/>
    </source>
</evidence>
<dbReference type="InterPro" id="IPR013431">
    <property type="entry name" value="Delta_60_rpt"/>
</dbReference>
<dbReference type="EMBL" id="JBHRYR010000003">
    <property type="protein sequence ID" value="MFC3852736.1"/>
    <property type="molecule type" value="Genomic_DNA"/>
</dbReference>
<comment type="caution">
    <text evidence="3">The sequence shown here is derived from an EMBL/GenBank/DDBJ whole genome shotgun (WGS) entry which is preliminary data.</text>
</comment>
<accession>A0ABV7ZZD4</accession>
<feature type="region of interest" description="Disordered" evidence="1">
    <location>
        <begin position="23"/>
        <end position="66"/>
    </location>
</feature>
<dbReference type="PROSITE" id="PS51257">
    <property type="entry name" value="PROKAR_LIPOPROTEIN"/>
    <property type="match status" value="1"/>
</dbReference>
<feature type="signal peptide" evidence="2">
    <location>
        <begin position="1"/>
        <end position="22"/>
    </location>
</feature>
<dbReference type="Gene3D" id="2.80.10.50">
    <property type="match status" value="2"/>
</dbReference>
<evidence type="ECO:0000313" key="3">
    <source>
        <dbReference type="EMBL" id="MFC3852736.1"/>
    </source>
</evidence>
<keyword evidence="4" id="KW-1185">Reference proteome</keyword>
<evidence type="ECO:0000313" key="4">
    <source>
        <dbReference type="Proteomes" id="UP001595617"/>
    </source>
</evidence>
<dbReference type="Proteomes" id="UP001595617">
    <property type="component" value="Unassembled WGS sequence"/>
</dbReference>